<evidence type="ECO:0000313" key="2">
    <source>
        <dbReference type="Proteomes" id="UP000612680"/>
    </source>
</evidence>
<name>A0ABX7I1M1_9BACT</name>
<reference evidence="1 2" key="1">
    <citation type="submission" date="2020-06" db="EMBL/GenBank/DDBJ databases">
        <title>Dyadobacter sandarakinus sp. nov., isolated from the soil of the Arctic Yellow River Station.</title>
        <authorList>
            <person name="Zhang Y."/>
            <person name="Peng F."/>
        </authorList>
    </citation>
    <scope>NUCLEOTIDE SEQUENCE [LARGE SCALE GENOMIC DNA]</scope>
    <source>
        <strain evidence="1 2">Q3-56</strain>
    </source>
</reference>
<organism evidence="1 2">
    <name type="scientific">Dyadobacter sandarakinus</name>
    <dbReference type="NCBI Taxonomy" id="2747268"/>
    <lineage>
        <taxon>Bacteria</taxon>
        <taxon>Pseudomonadati</taxon>
        <taxon>Bacteroidota</taxon>
        <taxon>Cytophagia</taxon>
        <taxon>Cytophagales</taxon>
        <taxon>Spirosomataceae</taxon>
        <taxon>Dyadobacter</taxon>
    </lineage>
</organism>
<accession>A0ABX7I1M1</accession>
<dbReference type="EMBL" id="CP056775">
    <property type="protein sequence ID" value="QRQ99767.1"/>
    <property type="molecule type" value="Genomic_DNA"/>
</dbReference>
<evidence type="ECO:0000313" key="1">
    <source>
        <dbReference type="EMBL" id="QRQ99767.1"/>
    </source>
</evidence>
<protein>
    <submittedName>
        <fullName evidence="1">Uncharacterized protein</fullName>
    </submittedName>
</protein>
<sequence length="147" mass="17044">MNHVPFFWKDKNFPGWDKFLVTYLKNKNTPMTLDEICSSLAPSNKLKIYGSIAGRLSRLTNNGKVSVTSNSRARGRQYFIPGEIAQTSQLSLVETEPRMSTEEITIIPRAEYHKKRIDDLINAVFKSFDRRKPISTEWIEEYNDLIK</sequence>
<dbReference type="RefSeq" id="WP_204660529.1">
    <property type="nucleotide sequence ID" value="NZ_CP056775.1"/>
</dbReference>
<dbReference type="Proteomes" id="UP000612680">
    <property type="component" value="Chromosome"/>
</dbReference>
<keyword evidence="2" id="KW-1185">Reference proteome</keyword>
<proteinExistence type="predicted"/>
<gene>
    <name evidence="1" type="ORF">HWI92_01945</name>
</gene>